<dbReference type="PANTHER" id="PTHR36027:SF1">
    <property type="entry name" value="MEIOSIS-SPECIFIC PROTEIN ASY3"/>
    <property type="match status" value="1"/>
</dbReference>
<evidence type="ECO:0000313" key="4">
    <source>
        <dbReference type="Proteomes" id="UP000236161"/>
    </source>
</evidence>
<feature type="region of interest" description="Disordered" evidence="1">
    <location>
        <begin position="238"/>
        <end position="276"/>
    </location>
</feature>
<evidence type="ECO:0000256" key="1">
    <source>
        <dbReference type="SAM" id="MobiDB-lite"/>
    </source>
</evidence>
<dbReference type="EMBL" id="KZ452013">
    <property type="protein sequence ID" value="PKA51322.1"/>
    <property type="molecule type" value="Genomic_DNA"/>
</dbReference>
<reference evidence="3 4" key="1">
    <citation type="journal article" date="2017" name="Nature">
        <title>The Apostasia genome and the evolution of orchids.</title>
        <authorList>
            <person name="Zhang G.Q."/>
            <person name="Liu K.W."/>
            <person name="Li Z."/>
            <person name="Lohaus R."/>
            <person name="Hsiao Y.Y."/>
            <person name="Niu S.C."/>
            <person name="Wang J.Y."/>
            <person name="Lin Y.C."/>
            <person name="Xu Q."/>
            <person name="Chen L.J."/>
            <person name="Yoshida K."/>
            <person name="Fujiwara S."/>
            <person name="Wang Z.W."/>
            <person name="Zhang Y.Q."/>
            <person name="Mitsuda N."/>
            <person name="Wang M."/>
            <person name="Liu G.H."/>
            <person name="Pecoraro L."/>
            <person name="Huang H.X."/>
            <person name="Xiao X.J."/>
            <person name="Lin M."/>
            <person name="Wu X.Y."/>
            <person name="Wu W.L."/>
            <person name="Chen Y.Y."/>
            <person name="Chang S.B."/>
            <person name="Sakamoto S."/>
            <person name="Ohme-Takagi M."/>
            <person name="Yagi M."/>
            <person name="Zeng S.J."/>
            <person name="Shen C.Y."/>
            <person name="Yeh C.M."/>
            <person name="Luo Y.B."/>
            <person name="Tsai W.C."/>
            <person name="Van de Peer Y."/>
            <person name="Liu Z.J."/>
        </authorList>
    </citation>
    <scope>NUCLEOTIDE SEQUENCE [LARGE SCALE GENOMIC DNA]</scope>
    <source>
        <strain evidence="4">cv. Shenzhen</strain>
        <tissue evidence="3">Stem</tissue>
    </source>
</reference>
<feature type="compositionally biased region" description="Polar residues" evidence="1">
    <location>
        <begin position="420"/>
        <end position="439"/>
    </location>
</feature>
<dbReference type="AlphaFoldDB" id="A0A2I0A705"/>
<name>A0A2I0A705_9ASPA</name>
<evidence type="ECO:0000313" key="3">
    <source>
        <dbReference type="EMBL" id="PKA51322.1"/>
    </source>
</evidence>
<proteinExistence type="predicted"/>
<feature type="region of interest" description="Disordered" evidence="1">
    <location>
        <begin position="418"/>
        <end position="455"/>
    </location>
</feature>
<dbReference type="InterPro" id="IPR037731">
    <property type="entry name" value="ASY3-like"/>
</dbReference>
<dbReference type="PANTHER" id="PTHR36027">
    <property type="entry name" value="MEIOSIS-SPECIFIC PROTEIN ASY3"/>
    <property type="match status" value="1"/>
</dbReference>
<dbReference type="OrthoDB" id="751607at2759"/>
<feature type="compositionally biased region" description="Polar residues" evidence="1">
    <location>
        <begin position="34"/>
        <end position="45"/>
    </location>
</feature>
<dbReference type="GO" id="GO:0051321">
    <property type="term" value="P:meiotic cell cycle"/>
    <property type="evidence" value="ECO:0007669"/>
    <property type="project" value="InterPro"/>
</dbReference>
<sequence>MKILLQRDSLKVGPCLARGPKQDQNRTKIVGSSDCRSLGSNQHPSGRSAKVSIGIAVEKEKSSVMASAYAQHVAEKRMECKGRAVADNAANLEIKEVDYKGDKNSDWVSSTFSCCGTSNIDACRVFTNQVPVLQSVECTNRTLSGLACEKKRKKDGDIERDGGLAFASGQEANLINQEIGRKEPGDVDNRSTGSLKMKLWEILGGATGVPSENEHQMNSPELQENKENAYVDQNGRSAKGTVAGPIHSSDPIETDSESPNQTIRRPATRSMTRKRCPNKVVQKSRGALNDVKMLLSSGASHYKHKGKESLRGSTKKNNISFDDGKGNKRILKQNVSGHPEMAHGIRRVDVEFKKRGSLGSDHQHSLKKNLKGNGESSIFVFDEGEGVKYNLQKKSSSNLNRPDKSRKVMVELGKFDYAPRSNSMSNLQKRNESVQSFLSSAKAPSHSNKVDSPCLPCPIGKQTMQTEREIPIDNQHSEGNTPSAVPLPNPENNENIHITPLKMENGPWGNVNSSSISKFLFQHDKEACSPMKSKADPSDDLQSPTLAWNATPIAPSNKVASSTLATRNMNFIRNIRESDIMDNTEPGCLVSESKTDYSVSYISQMDDTREIDELRETESIFVAEKETNKLSLSPTARQDSESTGEVLKTKENGETNDVIEASGNDIHDSFARFYLSESVPLVGSIKFAN</sequence>
<dbReference type="InterPro" id="IPR046845">
    <property type="entry name" value="ASY3-like_CC"/>
</dbReference>
<feature type="region of interest" description="Disordered" evidence="1">
    <location>
        <begin position="17"/>
        <end position="49"/>
    </location>
</feature>
<dbReference type="STRING" id="1088818.A0A2I0A705"/>
<feature type="region of interest" description="Disordered" evidence="1">
    <location>
        <begin position="631"/>
        <end position="650"/>
    </location>
</feature>
<dbReference type="Proteomes" id="UP000236161">
    <property type="component" value="Unassembled WGS sequence"/>
</dbReference>
<accession>A0A2I0A705</accession>
<keyword evidence="4" id="KW-1185">Reference proteome</keyword>
<evidence type="ECO:0000259" key="2">
    <source>
        <dbReference type="Pfam" id="PF20435"/>
    </source>
</evidence>
<gene>
    <name evidence="3" type="ORF">AXF42_Ash002685</name>
</gene>
<organism evidence="3 4">
    <name type="scientific">Apostasia shenzhenica</name>
    <dbReference type="NCBI Taxonomy" id="1088818"/>
    <lineage>
        <taxon>Eukaryota</taxon>
        <taxon>Viridiplantae</taxon>
        <taxon>Streptophyta</taxon>
        <taxon>Embryophyta</taxon>
        <taxon>Tracheophyta</taxon>
        <taxon>Spermatophyta</taxon>
        <taxon>Magnoliopsida</taxon>
        <taxon>Liliopsida</taxon>
        <taxon>Asparagales</taxon>
        <taxon>Orchidaceae</taxon>
        <taxon>Apostasioideae</taxon>
        <taxon>Apostasia</taxon>
    </lineage>
</organism>
<dbReference type="Pfam" id="PF20435">
    <property type="entry name" value="ASY3-like"/>
    <property type="match status" value="1"/>
</dbReference>
<feature type="domain" description="Meiosis-specific protein ASY3-like coiled-coil" evidence="2">
    <location>
        <begin position="181"/>
        <end position="290"/>
    </location>
</feature>
<protein>
    <recommendedName>
        <fullName evidence="2">Meiosis-specific protein ASY3-like coiled-coil domain-containing protein</fullName>
    </recommendedName>
</protein>
<feature type="compositionally biased region" description="Polar residues" evidence="1">
    <location>
        <begin position="631"/>
        <end position="643"/>
    </location>
</feature>